<evidence type="ECO:0000313" key="3">
    <source>
        <dbReference type="Proteomes" id="UP000323164"/>
    </source>
</evidence>
<protein>
    <submittedName>
        <fullName evidence="2">Uncharacterized protein</fullName>
    </submittedName>
</protein>
<accession>A0A5D8YSY7</accession>
<organism evidence="2 3">
    <name type="scientific">Cognatilysobacter lacus</name>
    <dbReference type="NCBI Taxonomy" id="1643323"/>
    <lineage>
        <taxon>Bacteria</taxon>
        <taxon>Pseudomonadati</taxon>
        <taxon>Pseudomonadota</taxon>
        <taxon>Gammaproteobacteria</taxon>
        <taxon>Lysobacterales</taxon>
        <taxon>Lysobacteraceae</taxon>
        <taxon>Cognatilysobacter</taxon>
    </lineage>
</organism>
<reference evidence="2 3" key="1">
    <citation type="submission" date="2019-08" db="EMBL/GenBank/DDBJ databases">
        <title>Draft genome sequence of Lysobacter sp. UKS-15.</title>
        <authorList>
            <person name="Im W.-T."/>
        </authorList>
    </citation>
    <scope>NUCLEOTIDE SEQUENCE [LARGE SCALE GENOMIC DNA]</scope>
    <source>
        <strain evidence="2 3">UKS-15</strain>
    </source>
</reference>
<comment type="caution">
    <text evidence="2">The sequence shown here is derived from an EMBL/GenBank/DDBJ whole genome shotgun (WGS) entry which is preliminary data.</text>
</comment>
<dbReference type="AlphaFoldDB" id="A0A5D8YSY7"/>
<dbReference type="EMBL" id="VTRV01000198">
    <property type="protein sequence ID" value="TZF83444.1"/>
    <property type="molecule type" value="Genomic_DNA"/>
</dbReference>
<dbReference type="RefSeq" id="WP_149353751.1">
    <property type="nucleotide sequence ID" value="NZ_VTRV01000198.1"/>
</dbReference>
<name>A0A5D8YSY7_9GAMM</name>
<keyword evidence="3" id="KW-1185">Reference proteome</keyword>
<keyword evidence="1" id="KW-0472">Membrane</keyword>
<gene>
    <name evidence="2" type="ORF">FW784_12975</name>
</gene>
<evidence type="ECO:0000256" key="1">
    <source>
        <dbReference type="SAM" id="Phobius"/>
    </source>
</evidence>
<feature type="transmembrane region" description="Helical" evidence="1">
    <location>
        <begin position="42"/>
        <end position="62"/>
    </location>
</feature>
<keyword evidence="1" id="KW-0812">Transmembrane</keyword>
<evidence type="ECO:0000313" key="2">
    <source>
        <dbReference type="EMBL" id="TZF83444.1"/>
    </source>
</evidence>
<sequence>MRALAFVIWVIVVFLALMGLLTFAMASFLPQTYTPEQLGYAVGRWLFLLLPASLILVSVAFAKCWLPGSRGGATDASGPRA</sequence>
<dbReference type="Proteomes" id="UP000323164">
    <property type="component" value="Unassembled WGS sequence"/>
</dbReference>
<keyword evidence="1" id="KW-1133">Transmembrane helix</keyword>
<proteinExistence type="predicted"/>